<sequence>MSDSSLAPAPAPGPSRFATLRNAFLSGLLLLTPITITWIVFSALFERVGGGFRDYFFFFVPADLRDHESLRIVWNIVATFIIIVLITLLGWVSRYVLGQYFGSLAERFVQNIPGVSAVYNTVKQIVDTFGTQNRNLFNKVVLVEFPRPGVRTIGFLTNKTQGEPSARTGLELLTVFVPTTPNPTGGYLLLFPKNEVIELDMPVGEAMKMIISGGAVIPPWPPAAKVTPPTLP</sequence>
<dbReference type="KEGG" id="vbh:CMV30_04485"/>
<dbReference type="InterPro" id="IPR007462">
    <property type="entry name" value="COV1-like"/>
</dbReference>
<gene>
    <name evidence="2" type="ORF">CMV30_04485</name>
</gene>
<keyword evidence="3" id="KW-1185">Reference proteome</keyword>
<evidence type="ECO:0008006" key="4">
    <source>
        <dbReference type="Google" id="ProtNLM"/>
    </source>
</evidence>
<dbReference type="RefSeq" id="WP_096054902.1">
    <property type="nucleotide sequence ID" value="NZ_CP023344.1"/>
</dbReference>
<dbReference type="OrthoDB" id="9780267at2"/>
<dbReference type="Proteomes" id="UP000217265">
    <property type="component" value="Chromosome"/>
</dbReference>
<feature type="transmembrane region" description="Helical" evidence="1">
    <location>
        <begin position="23"/>
        <end position="45"/>
    </location>
</feature>
<feature type="transmembrane region" description="Helical" evidence="1">
    <location>
        <begin position="72"/>
        <end position="92"/>
    </location>
</feature>
<dbReference type="PANTHER" id="PTHR31876:SF26">
    <property type="entry name" value="PROTEIN LIKE COV 2"/>
    <property type="match status" value="1"/>
</dbReference>
<keyword evidence="1" id="KW-0472">Membrane</keyword>
<name>A0A290Q7X4_9BACT</name>
<dbReference type="EMBL" id="CP023344">
    <property type="protein sequence ID" value="ATC63270.1"/>
    <property type="molecule type" value="Genomic_DNA"/>
</dbReference>
<evidence type="ECO:0000256" key="1">
    <source>
        <dbReference type="SAM" id="Phobius"/>
    </source>
</evidence>
<organism evidence="2 3">
    <name type="scientific">Nibricoccus aquaticus</name>
    <dbReference type="NCBI Taxonomy" id="2576891"/>
    <lineage>
        <taxon>Bacteria</taxon>
        <taxon>Pseudomonadati</taxon>
        <taxon>Verrucomicrobiota</taxon>
        <taxon>Opitutia</taxon>
        <taxon>Opitutales</taxon>
        <taxon>Opitutaceae</taxon>
        <taxon>Nibricoccus</taxon>
    </lineage>
</organism>
<dbReference type="Pfam" id="PF04367">
    <property type="entry name" value="DUF502"/>
    <property type="match status" value="1"/>
</dbReference>
<reference evidence="2 3" key="1">
    <citation type="submission" date="2017-09" db="EMBL/GenBank/DDBJ databases">
        <title>Complete genome sequence of Verrucomicrobial strain HZ-65, isolated from freshwater.</title>
        <authorList>
            <person name="Choi A."/>
        </authorList>
    </citation>
    <scope>NUCLEOTIDE SEQUENCE [LARGE SCALE GENOMIC DNA]</scope>
    <source>
        <strain evidence="2 3">HZ-65</strain>
    </source>
</reference>
<dbReference type="PANTHER" id="PTHR31876">
    <property type="entry name" value="COV-LIKE PROTEIN 1"/>
    <property type="match status" value="1"/>
</dbReference>
<dbReference type="AlphaFoldDB" id="A0A290Q7X4"/>
<keyword evidence="1" id="KW-0812">Transmembrane</keyword>
<keyword evidence="1" id="KW-1133">Transmembrane helix</keyword>
<protein>
    <recommendedName>
        <fullName evidence="4">DUF502 domain-containing protein</fullName>
    </recommendedName>
</protein>
<evidence type="ECO:0000313" key="2">
    <source>
        <dbReference type="EMBL" id="ATC63270.1"/>
    </source>
</evidence>
<proteinExistence type="predicted"/>
<accession>A0A290Q7X4</accession>
<evidence type="ECO:0000313" key="3">
    <source>
        <dbReference type="Proteomes" id="UP000217265"/>
    </source>
</evidence>